<keyword evidence="10" id="KW-0645">Protease</keyword>
<evidence type="ECO:0000256" key="4">
    <source>
        <dbReference type="ARBA" id="ARBA00020167"/>
    </source>
</evidence>
<dbReference type="GO" id="GO:0006508">
    <property type="term" value="P:proteolysis"/>
    <property type="evidence" value="ECO:0007669"/>
    <property type="project" value="InterPro"/>
</dbReference>
<dbReference type="Pfam" id="PF00675">
    <property type="entry name" value="Peptidase_M16"/>
    <property type="match status" value="1"/>
</dbReference>
<dbReference type="InterPro" id="IPR013578">
    <property type="entry name" value="Peptidase_M16C_assoc"/>
</dbReference>
<feature type="domain" description="Peptidase M16C associated" evidence="9">
    <location>
        <begin position="527"/>
        <end position="794"/>
    </location>
</feature>
<dbReference type="Proteomes" id="UP001182556">
    <property type="component" value="Unassembled WGS sequence"/>
</dbReference>
<dbReference type="GO" id="GO:0008237">
    <property type="term" value="F:metallopeptidase activity"/>
    <property type="evidence" value="ECO:0007669"/>
    <property type="project" value="UniProtKB-KW"/>
</dbReference>
<dbReference type="GO" id="GO:0005758">
    <property type="term" value="C:mitochondrial intermembrane space"/>
    <property type="evidence" value="ECO:0007669"/>
    <property type="project" value="UniProtKB-SubCell"/>
</dbReference>
<proteinExistence type="inferred from homology"/>
<feature type="coiled-coil region" evidence="7">
    <location>
        <begin position="535"/>
        <end position="570"/>
    </location>
</feature>
<dbReference type="InterPro" id="IPR011765">
    <property type="entry name" value="Pept_M16_N"/>
</dbReference>
<evidence type="ECO:0000256" key="3">
    <source>
        <dbReference type="ARBA" id="ARBA00011853"/>
    </source>
</evidence>
<dbReference type="Gene3D" id="3.30.830.10">
    <property type="entry name" value="Metalloenzyme, LuxS/M16 peptidase-like"/>
    <property type="match status" value="4"/>
</dbReference>
<protein>
    <recommendedName>
        <fullName evidence="4">Presequence protease, mitochondrial</fullName>
    </recommendedName>
    <alternativeName>
        <fullName evidence="5">Pitrilysin metalloproteinase</fullName>
    </alternativeName>
</protein>
<feature type="compositionally biased region" description="Basic and acidic residues" evidence="8">
    <location>
        <begin position="1106"/>
        <end position="1119"/>
    </location>
</feature>
<keyword evidence="10" id="KW-0378">Hydrolase</keyword>
<sequence>MGLSQLLRTGVSALARTRLTSTQPIGSTLLPSNLIPSITSRPVLSPFSHYRRTMATQASSLSDFGHFKLLQSFDIKYAPVKVSKWRSEKTGLTVVVGDHAAPVTNGHFAIASEIFDDTGRPHTLEHLVFLGSKDYPYKGVLDHLANRAGSNGTNAWTANDHTAYTIATAGSEGFLNMLPIYVDHILHPTITDAGFVNEVHHINGKGEDAGVVYSEMQARENTAGDLIALNLQRALYPETSAYRSETGGLMAKLRVLTAQQIRDYHSQYYVPHNLCLLIDGAVPLDKLFSVLNEKVDPLILSHLPPNQTVPPAGWKRPFVETSTALPLSIPKDQTQVVEFMEEDESIGEIYFTYLGPPPTDYRTNLAVKLLSEYLTSSATAPLQKEFVEIPKPLCTGIGFYTEDRVNKNEITGYASDVPAKHLHTLGDAIKAKLGKIVREEGIDMERMSLVIRRDKRKLLNSMESNVSGILADAVIGDFLYGDKDGKDLAVTFDDLEDYAVLEKWSAQDWVQLLDKYFVSASSINMIGKPSAALASKIETEEKDRLAKRREELGEEKLKELERLVEEAKAESEIAPPSEMISGFPITDPASLTWVPVETAVCNVPGKEIKGDQGELQRHIDKDDVELPFQTYFSHVKSNFVMVSALFDTAKVPPHLKPYLSIIQNALFSLGVKRADGSELTHEQVVDQLSDFTVVQNAHFSFRGAFSEVFVISLKVEKADYEKAVQWIRDLVTGAVFNKERLAVIIAKQLQELPYEKRQGTSVARSWINRLAYSMEKSTSEACSLLSLLDFVPKTANALEDEPETVIQRLEEARQYLLDPSVVRVSVAGNVADLPNPKASLARSFIPYQAAQPLAPLSTAEDTLTELGQNPSKKMVLVPMGAIEGSYAYHYAKGPAGWAHPDLPALRLAAAVLNASESYLWKSIRGAGLAYGASIEVDPESGLTGFSVYRSGDAREAYEVGGKLLRGLADGSVELDQNIVDGARSTMTYEYARKSETVAAAAMTAYLNEALKEVGKDDDRAMLERLPHITLQQIRDVISRYLLPIFDSATSIGAAAVNSGKAAELEEGYKKLGFEVERRELPTFDGEPDSESGSESGSSMSGEESGDERSEDGMEDIRSP</sequence>
<evidence type="ECO:0000313" key="11">
    <source>
        <dbReference type="Proteomes" id="UP001182556"/>
    </source>
</evidence>
<evidence type="ECO:0000313" key="10">
    <source>
        <dbReference type="EMBL" id="KAK1925642.1"/>
    </source>
</evidence>
<dbReference type="SUPFAM" id="SSF63411">
    <property type="entry name" value="LuxS/MPP-like metallohydrolase"/>
    <property type="match status" value="4"/>
</dbReference>
<dbReference type="GO" id="GO:0046872">
    <property type="term" value="F:metal ion binding"/>
    <property type="evidence" value="ECO:0007669"/>
    <property type="project" value="InterPro"/>
</dbReference>
<dbReference type="FunFam" id="3.30.830.10:FF:000031">
    <property type="entry name" value="Putative zinc metalloprotease"/>
    <property type="match status" value="1"/>
</dbReference>
<dbReference type="PANTHER" id="PTHR43016:SF16">
    <property type="entry name" value="METALLOPROTEASE, PUTATIVE (AFU_ORTHOLOGUE AFUA_4G07610)-RELATED"/>
    <property type="match status" value="1"/>
</dbReference>
<feature type="region of interest" description="Disordered" evidence="8">
    <location>
        <begin position="1075"/>
        <end position="1119"/>
    </location>
</feature>
<dbReference type="FunFam" id="3.30.830.10:FF:000015">
    <property type="entry name" value="Putative zinc metalloprotease"/>
    <property type="match status" value="1"/>
</dbReference>
<dbReference type="SMART" id="SM01264">
    <property type="entry name" value="M16C_associated"/>
    <property type="match status" value="1"/>
</dbReference>
<comment type="subcellular location">
    <subcellularLocation>
        <location evidence="1">Mitochondrion intermembrane space</location>
    </subcellularLocation>
</comment>
<reference evidence="10" key="1">
    <citation type="submission" date="2023-02" db="EMBL/GenBank/DDBJ databases">
        <title>Identification and recombinant expression of a fungal hydrolase from Papiliotrema laurentii that hydrolyzes apple cutin and clears colloidal polyester polyurethane.</title>
        <authorList>
            <consortium name="DOE Joint Genome Institute"/>
            <person name="Roman V.A."/>
            <person name="Bojanowski C."/>
            <person name="Crable B.R."/>
            <person name="Wagner D.N."/>
            <person name="Hung C.S."/>
            <person name="Nadeau L.J."/>
            <person name="Schratz L."/>
            <person name="Haridas S."/>
            <person name="Pangilinan J."/>
            <person name="Lipzen A."/>
            <person name="Na H."/>
            <person name="Yan M."/>
            <person name="Ng V."/>
            <person name="Grigoriev I.V."/>
            <person name="Spatafora J.W."/>
            <person name="Barlow D."/>
            <person name="Biffinger J."/>
            <person name="Kelley-Loughnane N."/>
            <person name="Varaljay V.A."/>
            <person name="Crookes-Goodson W.J."/>
        </authorList>
    </citation>
    <scope>NUCLEOTIDE SEQUENCE</scope>
    <source>
        <strain evidence="10">5307AH</strain>
    </source>
</reference>
<dbReference type="InterPro" id="IPR007863">
    <property type="entry name" value="Peptidase_M16_C"/>
</dbReference>
<accession>A0AAD9L7K9</accession>
<comment type="similarity">
    <text evidence="2">Belongs to the peptidase M16 family. PreP subfamily.</text>
</comment>
<gene>
    <name evidence="10" type="ORF">DB88DRAFT_484596</name>
</gene>
<dbReference type="EMBL" id="JAODAN010000003">
    <property type="protein sequence ID" value="KAK1925642.1"/>
    <property type="molecule type" value="Genomic_DNA"/>
</dbReference>
<evidence type="ECO:0000256" key="2">
    <source>
        <dbReference type="ARBA" id="ARBA00007575"/>
    </source>
</evidence>
<evidence type="ECO:0000256" key="7">
    <source>
        <dbReference type="SAM" id="Coils"/>
    </source>
</evidence>
<feature type="compositionally biased region" description="Low complexity" evidence="8">
    <location>
        <begin position="1092"/>
        <end position="1102"/>
    </location>
</feature>
<organism evidence="10 11">
    <name type="scientific">Papiliotrema laurentii</name>
    <name type="common">Cryptococcus laurentii</name>
    <dbReference type="NCBI Taxonomy" id="5418"/>
    <lineage>
        <taxon>Eukaryota</taxon>
        <taxon>Fungi</taxon>
        <taxon>Dikarya</taxon>
        <taxon>Basidiomycota</taxon>
        <taxon>Agaricomycotina</taxon>
        <taxon>Tremellomycetes</taxon>
        <taxon>Tremellales</taxon>
        <taxon>Rhynchogastremaceae</taxon>
        <taxon>Papiliotrema</taxon>
    </lineage>
</organism>
<evidence type="ECO:0000256" key="8">
    <source>
        <dbReference type="SAM" id="MobiDB-lite"/>
    </source>
</evidence>
<evidence type="ECO:0000256" key="1">
    <source>
        <dbReference type="ARBA" id="ARBA00004569"/>
    </source>
</evidence>
<keyword evidence="11" id="KW-1185">Reference proteome</keyword>
<name>A0AAD9L7K9_PAPLA</name>
<keyword evidence="7" id="KW-0175">Coiled coil</keyword>
<dbReference type="InterPro" id="IPR011249">
    <property type="entry name" value="Metalloenz_LuxS/M16"/>
</dbReference>
<dbReference type="Pfam" id="PF05193">
    <property type="entry name" value="Peptidase_M16_C"/>
    <property type="match status" value="1"/>
</dbReference>
<evidence type="ECO:0000259" key="9">
    <source>
        <dbReference type="SMART" id="SM01264"/>
    </source>
</evidence>
<dbReference type="AlphaFoldDB" id="A0AAD9L7K9"/>
<dbReference type="PANTHER" id="PTHR43016">
    <property type="entry name" value="PRESEQUENCE PROTEASE"/>
    <property type="match status" value="1"/>
</dbReference>
<comment type="caution">
    <text evidence="10">The sequence shown here is derived from an EMBL/GenBank/DDBJ whole genome shotgun (WGS) entry which is preliminary data.</text>
</comment>
<comment type="subunit">
    <text evidence="3">Monomer and homodimer; homodimerization is induced by binding of the substrate.</text>
</comment>
<keyword evidence="10" id="KW-0482">Metalloprotease</keyword>
<comment type="function">
    <text evidence="6">Degrades mitochondrial transit peptides after their cleavage in the intermembrane space or in the matrix, and presequence peptides; clearance of these peptides is required to keep the presequence processing machinery running. Preferentially cleaves the N-terminal side of paired basic amino acid residues. Also degrades other unstructured peptides. May function as an ATP-dependent peptidase as opposed to a metalloendopeptidase.</text>
</comment>
<evidence type="ECO:0000256" key="5">
    <source>
        <dbReference type="ARBA" id="ARBA00034552"/>
    </source>
</evidence>
<evidence type="ECO:0000256" key="6">
    <source>
        <dbReference type="ARBA" id="ARBA00045897"/>
    </source>
</evidence>